<evidence type="ECO:0000313" key="1">
    <source>
        <dbReference type="EMBL" id="KAI3689819.1"/>
    </source>
</evidence>
<sequence>MFMIRRRRGTTNSTEVVVADVCQIERKQRAVGLLVPTTGDGEKARRLQDGVGYMIWQIEKSGSVRVREGMVKFAEELKDGKVGADIGDNKRIMTLKKSID</sequence>
<name>A0ACB8YVM8_CICIN</name>
<reference evidence="1 2" key="2">
    <citation type="journal article" date="2022" name="Mol. Ecol. Resour.">
        <title>The genomes of chicory, endive, great burdock and yacon provide insights into Asteraceae paleo-polyploidization history and plant inulin production.</title>
        <authorList>
            <person name="Fan W."/>
            <person name="Wang S."/>
            <person name="Wang H."/>
            <person name="Wang A."/>
            <person name="Jiang F."/>
            <person name="Liu H."/>
            <person name="Zhao H."/>
            <person name="Xu D."/>
            <person name="Zhang Y."/>
        </authorList>
    </citation>
    <scope>NUCLEOTIDE SEQUENCE [LARGE SCALE GENOMIC DNA]</scope>
    <source>
        <strain evidence="2">cv. Punajuju</strain>
        <tissue evidence="1">Leaves</tissue>
    </source>
</reference>
<accession>A0ACB8YVM8</accession>
<gene>
    <name evidence="1" type="ORF">L2E82_47789</name>
</gene>
<reference evidence="2" key="1">
    <citation type="journal article" date="2022" name="Mol. Ecol. Resour.">
        <title>The genomes of chicory, endive, great burdock and yacon provide insights into Asteraceae palaeo-polyploidization history and plant inulin production.</title>
        <authorList>
            <person name="Fan W."/>
            <person name="Wang S."/>
            <person name="Wang H."/>
            <person name="Wang A."/>
            <person name="Jiang F."/>
            <person name="Liu H."/>
            <person name="Zhao H."/>
            <person name="Xu D."/>
            <person name="Zhang Y."/>
        </authorList>
    </citation>
    <scope>NUCLEOTIDE SEQUENCE [LARGE SCALE GENOMIC DNA]</scope>
    <source>
        <strain evidence="2">cv. Punajuju</strain>
    </source>
</reference>
<dbReference type="Proteomes" id="UP001055811">
    <property type="component" value="Linkage Group LG09"/>
</dbReference>
<protein>
    <submittedName>
        <fullName evidence="1">Uncharacterized protein</fullName>
    </submittedName>
</protein>
<proteinExistence type="predicted"/>
<organism evidence="1 2">
    <name type="scientific">Cichorium intybus</name>
    <name type="common">Chicory</name>
    <dbReference type="NCBI Taxonomy" id="13427"/>
    <lineage>
        <taxon>Eukaryota</taxon>
        <taxon>Viridiplantae</taxon>
        <taxon>Streptophyta</taxon>
        <taxon>Embryophyta</taxon>
        <taxon>Tracheophyta</taxon>
        <taxon>Spermatophyta</taxon>
        <taxon>Magnoliopsida</taxon>
        <taxon>eudicotyledons</taxon>
        <taxon>Gunneridae</taxon>
        <taxon>Pentapetalae</taxon>
        <taxon>asterids</taxon>
        <taxon>campanulids</taxon>
        <taxon>Asterales</taxon>
        <taxon>Asteraceae</taxon>
        <taxon>Cichorioideae</taxon>
        <taxon>Cichorieae</taxon>
        <taxon>Cichoriinae</taxon>
        <taxon>Cichorium</taxon>
    </lineage>
</organism>
<comment type="caution">
    <text evidence="1">The sequence shown here is derived from an EMBL/GenBank/DDBJ whole genome shotgun (WGS) entry which is preliminary data.</text>
</comment>
<dbReference type="EMBL" id="CM042017">
    <property type="protein sequence ID" value="KAI3689819.1"/>
    <property type="molecule type" value="Genomic_DNA"/>
</dbReference>
<evidence type="ECO:0000313" key="2">
    <source>
        <dbReference type="Proteomes" id="UP001055811"/>
    </source>
</evidence>
<keyword evidence="2" id="KW-1185">Reference proteome</keyword>